<evidence type="ECO:0000313" key="5">
    <source>
        <dbReference type="Proteomes" id="UP000321558"/>
    </source>
</evidence>
<evidence type="ECO:0000313" key="4">
    <source>
        <dbReference type="EMBL" id="GEN88860.1"/>
    </source>
</evidence>
<dbReference type="OrthoDB" id="9812484at2"/>
<gene>
    <name evidence="4" type="ORF">OSO01_35990</name>
</gene>
<dbReference type="GO" id="GO:0003677">
    <property type="term" value="F:DNA binding"/>
    <property type="evidence" value="ECO:0007669"/>
    <property type="project" value="UniProtKB-UniRule"/>
</dbReference>
<dbReference type="InterPro" id="IPR009057">
    <property type="entry name" value="Homeodomain-like_sf"/>
</dbReference>
<dbReference type="InterPro" id="IPR001647">
    <property type="entry name" value="HTH_TetR"/>
</dbReference>
<name>A0A511ZN39_9BACI</name>
<dbReference type="EMBL" id="BJYM01000016">
    <property type="protein sequence ID" value="GEN88860.1"/>
    <property type="molecule type" value="Genomic_DNA"/>
</dbReference>
<dbReference type="Proteomes" id="UP000321558">
    <property type="component" value="Unassembled WGS sequence"/>
</dbReference>
<comment type="caution">
    <text evidence="4">The sequence shown here is derived from an EMBL/GenBank/DDBJ whole genome shotgun (WGS) entry which is preliminary data.</text>
</comment>
<evidence type="ECO:0000256" key="1">
    <source>
        <dbReference type="ARBA" id="ARBA00023125"/>
    </source>
</evidence>
<reference evidence="4 5" key="1">
    <citation type="submission" date="2019-07" db="EMBL/GenBank/DDBJ databases">
        <title>Whole genome shotgun sequence of Oceanobacillus sojae NBRC 105379.</title>
        <authorList>
            <person name="Hosoyama A."/>
            <person name="Uohara A."/>
            <person name="Ohji S."/>
            <person name="Ichikawa N."/>
        </authorList>
    </citation>
    <scope>NUCLEOTIDE SEQUENCE [LARGE SCALE GENOMIC DNA]</scope>
    <source>
        <strain evidence="4 5">NBRC 105379</strain>
    </source>
</reference>
<keyword evidence="5" id="KW-1185">Reference proteome</keyword>
<feature type="DNA-binding region" description="H-T-H motif" evidence="2">
    <location>
        <begin position="34"/>
        <end position="53"/>
    </location>
</feature>
<dbReference type="Pfam" id="PF00440">
    <property type="entry name" value="TetR_N"/>
    <property type="match status" value="1"/>
</dbReference>
<sequence>MPTSTFFNLNDSKRAKLLQAAEKEFARAPLPQASIANIVKLAGVSRGSFYQYFNGKEDAFYYLLKIHTDKRRAYFLKLLQEKDGDLMASMDQVFRTMLIELSEEEHLQFLKNAVLNVTHEIEDSFTELFLGKQPEVDAVNQVKDLVDFKKLNIDNKQEFFHVMQILTSVTFRNIVDQLSRNLSHEKAIENFRIEMDLLSKGLSKVKKQV</sequence>
<accession>A0A511ZN39</accession>
<dbReference type="PROSITE" id="PS50977">
    <property type="entry name" value="HTH_TETR_2"/>
    <property type="match status" value="1"/>
</dbReference>
<feature type="domain" description="HTH tetR-type" evidence="3">
    <location>
        <begin position="11"/>
        <end position="71"/>
    </location>
</feature>
<dbReference type="SUPFAM" id="SSF46689">
    <property type="entry name" value="Homeodomain-like"/>
    <property type="match status" value="1"/>
</dbReference>
<keyword evidence="1 2" id="KW-0238">DNA-binding</keyword>
<organism evidence="4 5">
    <name type="scientific">Oceanobacillus sojae</name>
    <dbReference type="NCBI Taxonomy" id="582851"/>
    <lineage>
        <taxon>Bacteria</taxon>
        <taxon>Bacillati</taxon>
        <taxon>Bacillota</taxon>
        <taxon>Bacilli</taxon>
        <taxon>Bacillales</taxon>
        <taxon>Bacillaceae</taxon>
        <taxon>Oceanobacillus</taxon>
    </lineage>
</organism>
<dbReference type="Pfam" id="PF17924">
    <property type="entry name" value="TetR_C_19"/>
    <property type="match status" value="1"/>
</dbReference>
<proteinExistence type="predicted"/>
<dbReference type="Gene3D" id="1.10.357.10">
    <property type="entry name" value="Tetracycline Repressor, domain 2"/>
    <property type="match status" value="1"/>
</dbReference>
<dbReference type="RefSeq" id="WP_147211756.1">
    <property type="nucleotide sequence ID" value="NZ_BJYM01000016.1"/>
</dbReference>
<evidence type="ECO:0000256" key="2">
    <source>
        <dbReference type="PROSITE-ProRule" id="PRU00335"/>
    </source>
</evidence>
<dbReference type="STRING" id="582851.GCA_900162665_01693"/>
<protein>
    <submittedName>
        <fullName evidence="4">TetR family transcriptional regulator</fullName>
    </submittedName>
</protein>
<evidence type="ECO:0000259" key="3">
    <source>
        <dbReference type="PROSITE" id="PS50977"/>
    </source>
</evidence>
<dbReference type="AlphaFoldDB" id="A0A511ZN39"/>